<keyword evidence="1" id="KW-0812">Transmembrane</keyword>
<evidence type="ECO:0000313" key="2">
    <source>
        <dbReference type="EMBL" id="KEA56470.1"/>
    </source>
</evidence>
<proteinExistence type="predicted"/>
<dbReference type="EMBL" id="JJOA01000027">
    <property type="protein sequence ID" value="KEA56470.1"/>
    <property type="molecule type" value="Genomic_DNA"/>
</dbReference>
<comment type="caution">
    <text evidence="2">The sequence shown here is derived from an EMBL/GenBank/DDBJ whole genome shotgun (WGS) entry which is preliminary data.</text>
</comment>
<accession>A0A071M7D9</accession>
<protein>
    <submittedName>
        <fullName evidence="2">Uncharacterized protein</fullName>
    </submittedName>
</protein>
<gene>
    <name evidence="2" type="ORF">DT99_27185</name>
</gene>
<keyword evidence="1" id="KW-1133">Transmembrane helix</keyword>
<evidence type="ECO:0000256" key="1">
    <source>
        <dbReference type="SAM" id="Phobius"/>
    </source>
</evidence>
<feature type="transmembrane region" description="Helical" evidence="1">
    <location>
        <begin position="12"/>
        <end position="31"/>
    </location>
</feature>
<organism evidence="2">
    <name type="scientific">Burkholderia cenocepacia</name>
    <dbReference type="NCBI Taxonomy" id="95486"/>
    <lineage>
        <taxon>Bacteria</taxon>
        <taxon>Pseudomonadati</taxon>
        <taxon>Pseudomonadota</taxon>
        <taxon>Betaproteobacteria</taxon>
        <taxon>Burkholderiales</taxon>
        <taxon>Burkholderiaceae</taxon>
        <taxon>Burkholderia</taxon>
        <taxon>Burkholderia cepacia complex</taxon>
    </lineage>
</organism>
<feature type="transmembrane region" description="Helical" evidence="1">
    <location>
        <begin position="51"/>
        <end position="76"/>
    </location>
</feature>
<name>A0A071M7D9_9BURK</name>
<sequence>MTDLTDTAHFGRIGTLFASTAGLVATLSSYFTEDEVGTRGGGTIYKAESPIKFFSAYALVGVLLTVVALISIFGCLGRFGQ</sequence>
<dbReference type="AlphaFoldDB" id="A0A071M7D9"/>
<reference evidence="2" key="1">
    <citation type="submission" date="2014-04" db="EMBL/GenBank/DDBJ databases">
        <title>In planta biocontrol of soil-borne Fusarium wilt of banana through a plant endophytic bacterium, Burkholderia cenocepacia 869T2.</title>
        <authorList>
            <person name="Ho Y.-N."/>
            <person name="Chiang H.-M."/>
            <person name="Chao C.-P."/>
            <person name="Su C.-C."/>
            <person name="Hsu H.-F."/>
            <person name="Guo C.-T."/>
            <person name="Hsieh J.-L."/>
            <person name="Huang C.-C."/>
        </authorList>
    </citation>
    <scope>NUCLEOTIDE SEQUENCE [LARGE SCALE GENOMIC DNA]</scope>
    <source>
        <strain evidence="2">869T2</strain>
    </source>
</reference>
<keyword evidence="1" id="KW-0472">Membrane</keyword>